<evidence type="ECO:0000256" key="3">
    <source>
        <dbReference type="ARBA" id="ARBA00022490"/>
    </source>
</evidence>
<evidence type="ECO:0000256" key="6">
    <source>
        <dbReference type="ARBA" id="ARBA00022776"/>
    </source>
</evidence>
<keyword evidence="6" id="KW-0498">Mitosis</keyword>
<dbReference type="PANTHER" id="PTHR31570:SF1">
    <property type="entry name" value="HAUS AUGMIN-LIKE COMPLEX SUBUNIT 1"/>
    <property type="match status" value="1"/>
</dbReference>
<keyword evidence="5" id="KW-0493">Microtubule</keyword>
<dbReference type="InterPro" id="IPR026243">
    <property type="entry name" value="HAUS1"/>
</dbReference>
<dbReference type="GO" id="GO:0051225">
    <property type="term" value="P:spindle assembly"/>
    <property type="evidence" value="ECO:0007669"/>
    <property type="project" value="InterPro"/>
</dbReference>
<name>A0A6A5WLF9_9PLEO</name>
<dbReference type="GO" id="GO:0005874">
    <property type="term" value="C:microtubule"/>
    <property type="evidence" value="ECO:0007669"/>
    <property type="project" value="UniProtKB-KW"/>
</dbReference>
<evidence type="ECO:0000256" key="4">
    <source>
        <dbReference type="ARBA" id="ARBA00022618"/>
    </source>
</evidence>
<dbReference type="GO" id="GO:0070652">
    <property type="term" value="C:HAUS complex"/>
    <property type="evidence" value="ECO:0007669"/>
    <property type="project" value="InterPro"/>
</dbReference>
<feature type="coiled-coil region" evidence="10">
    <location>
        <begin position="47"/>
        <end position="77"/>
    </location>
</feature>
<dbReference type="PANTHER" id="PTHR31570">
    <property type="entry name" value="HAUS AUGMIN-LIKE COMPLEX SUBUNIT 1"/>
    <property type="match status" value="1"/>
</dbReference>
<evidence type="ECO:0000313" key="12">
    <source>
        <dbReference type="EMBL" id="KAF2000991.1"/>
    </source>
</evidence>
<dbReference type="Proteomes" id="UP000799779">
    <property type="component" value="Unassembled WGS sequence"/>
</dbReference>
<keyword evidence="3" id="KW-0963">Cytoplasm</keyword>
<keyword evidence="9" id="KW-0131">Cell cycle</keyword>
<evidence type="ECO:0000256" key="8">
    <source>
        <dbReference type="ARBA" id="ARBA00023212"/>
    </source>
</evidence>
<comment type="similarity">
    <text evidence="2">Belongs to the HAUS1 family.</text>
</comment>
<keyword evidence="13" id="KW-1185">Reference proteome</keyword>
<evidence type="ECO:0000256" key="5">
    <source>
        <dbReference type="ARBA" id="ARBA00022701"/>
    </source>
</evidence>
<reference evidence="12" key="1">
    <citation type="journal article" date="2020" name="Stud. Mycol.">
        <title>101 Dothideomycetes genomes: a test case for predicting lifestyles and emergence of pathogens.</title>
        <authorList>
            <person name="Haridas S."/>
            <person name="Albert R."/>
            <person name="Binder M."/>
            <person name="Bloem J."/>
            <person name="Labutti K."/>
            <person name="Salamov A."/>
            <person name="Andreopoulos B."/>
            <person name="Baker S."/>
            <person name="Barry K."/>
            <person name="Bills G."/>
            <person name="Bluhm B."/>
            <person name="Cannon C."/>
            <person name="Castanera R."/>
            <person name="Culley D."/>
            <person name="Daum C."/>
            <person name="Ezra D."/>
            <person name="Gonzalez J."/>
            <person name="Henrissat B."/>
            <person name="Kuo A."/>
            <person name="Liang C."/>
            <person name="Lipzen A."/>
            <person name="Lutzoni F."/>
            <person name="Magnuson J."/>
            <person name="Mondo S."/>
            <person name="Nolan M."/>
            <person name="Ohm R."/>
            <person name="Pangilinan J."/>
            <person name="Park H.-J."/>
            <person name="Ramirez L."/>
            <person name="Alfaro M."/>
            <person name="Sun H."/>
            <person name="Tritt A."/>
            <person name="Yoshinaga Y."/>
            <person name="Zwiers L.-H."/>
            <person name="Turgeon B."/>
            <person name="Goodwin S."/>
            <person name="Spatafora J."/>
            <person name="Crous P."/>
            <person name="Grigoriev I."/>
        </authorList>
    </citation>
    <scope>NUCLEOTIDE SEQUENCE</scope>
    <source>
        <strain evidence="12">CBS 123094</strain>
    </source>
</reference>
<proteinExistence type="inferred from homology"/>
<evidence type="ECO:0000256" key="7">
    <source>
        <dbReference type="ARBA" id="ARBA00023054"/>
    </source>
</evidence>
<evidence type="ECO:0000313" key="13">
    <source>
        <dbReference type="Proteomes" id="UP000799779"/>
    </source>
</evidence>
<dbReference type="Pfam" id="PF25762">
    <property type="entry name" value="HAUS1"/>
    <property type="match status" value="1"/>
</dbReference>
<dbReference type="GO" id="GO:0051301">
    <property type="term" value="P:cell division"/>
    <property type="evidence" value="ECO:0007669"/>
    <property type="project" value="UniProtKB-KW"/>
</dbReference>
<gene>
    <name evidence="12" type="ORF">P154DRAFT_545272</name>
</gene>
<organism evidence="12 13">
    <name type="scientific">Amniculicola lignicola CBS 123094</name>
    <dbReference type="NCBI Taxonomy" id="1392246"/>
    <lineage>
        <taxon>Eukaryota</taxon>
        <taxon>Fungi</taxon>
        <taxon>Dikarya</taxon>
        <taxon>Ascomycota</taxon>
        <taxon>Pezizomycotina</taxon>
        <taxon>Dothideomycetes</taxon>
        <taxon>Pleosporomycetidae</taxon>
        <taxon>Pleosporales</taxon>
        <taxon>Amniculicolaceae</taxon>
        <taxon>Amniculicola</taxon>
    </lineage>
</organism>
<dbReference type="EMBL" id="ML977585">
    <property type="protein sequence ID" value="KAF2000991.1"/>
    <property type="molecule type" value="Genomic_DNA"/>
</dbReference>
<evidence type="ECO:0000256" key="10">
    <source>
        <dbReference type="SAM" id="Coils"/>
    </source>
</evidence>
<sequence>MDNLTQADLFSPSKARQQRLQAQDWAQIDSWLSYKYAGRTVPTFERNEETLKVLRELSMANERADEERTVHERLEREALKQLEKDEESRNPDDKEILETITAHLTSEGSAALHALASTTVALNTPNTSPETIAHMLIQHTVTGQNLKNHIQHIQTLQAYLQTQHSLLRRQLSELQSNPAFTTPANLPRQTTDTVRQTKHLRSKIREYEDKLSSLQSSQSRVNKSPRDVSSSDAIMEMLEQQQSLDELRERVEGLEKEVDVFGGLPADKEAARKEVGRLEVELDQARRRRDGKFEELVGR</sequence>
<accession>A0A6A5WLF9</accession>
<evidence type="ECO:0000256" key="2">
    <source>
        <dbReference type="ARBA" id="ARBA00005479"/>
    </source>
</evidence>
<protein>
    <recommendedName>
        <fullName evidence="14">HAUS augmin-like complex subunit 1</fullName>
    </recommendedName>
</protein>
<keyword evidence="8" id="KW-0206">Cytoskeleton</keyword>
<evidence type="ECO:0000256" key="9">
    <source>
        <dbReference type="ARBA" id="ARBA00023306"/>
    </source>
</evidence>
<keyword evidence="7 10" id="KW-0175">Coiled coil</keyword>
<evidence type="ECO:0008006" key="14">
    <source>
        <dbReference type="Google" id="ProtNLM"/>
    </source>
</evidence>
<dbReference type="GO" id="GO:0005819">
    <property type="term" value="C:spindle"/>
    <property type="evidence" value="ECO:0007669"/>
    <property type="project" value="UniProtKB-SubCell"/>
</dbReference>
<keyword evidence="4" id="KW-0132">Cell division</keyword>
<feature type="compositionally biased region" description="Polar residues" evidence="11">
    <location>
        <begin position="212"/>
        <end position="229"/>
    </location>
</feature>
<feature type="region of interest" description="Disordered" evidence="11">
    <location>
        <begin position="209"/>
        <end position="229"/>
    </location>
</feature>
<comment type="subcellular location">
    <subcellularLocation>
        <location evidence="1">Cytoplasm</location>
        <location evidence="1">Cytoskeleton</location>
        <location evidence="1">Spindle</location>
    </subcellularLocation>
</comment>
<dbReference type="AlphaFoldDB" id="A0A6A5WLF9"/>
<dbReference type="GO" id="GO:0005829">
    <property type="term" value="C:cytosol"/>
    <property type="evidence" value="ECO:0007669"/>
    <property type="project" value="TreeGrafter"/>
</dbReference>
<dbReference type="OrthoDB" id="5372507at2759"/>
<evidence type="ECO:0000256" key="1">
    <source>
        <dbReference type="ARBA" id="ARBA00004186"/>
    </source>
</evidence>
<evidence type="ECO:0000256" key="11">
    <source>
        <dbReference type="SAM" id="MobiDB-lite"/>
    </source>
</evidence>